<dbReference type="OrthoDB" id="9781413at2"/>
<protein>
    <recommendedName>
        <fullName evidence="3">Cof subfamily protein (Haloacid dehalogenase superfamily)/HAD superfamily hydrolase (TIGR01484 family)</fullName>
    </recommendedName>
</protein>
<dbReference type="Gene3D" id="3.30.1240.10">
    <property type="match status" value="1"/>
</dbReference>
<evidence type="ECO:0000313" key="1">
    <source>
        <dbReference type="EMBL" id="ROR30528.1"/>
    </source>
</evidence>
<dbReference type="InterPro" id="IPR006379">
    <property type="entry name" value="HAD-SF_hydro_IIB"/>
</dbReference>
<dbReference type="AlphaFoldDB" id="A0A3N1XW74"/>
<dbReference type="NCBIfam" id="TIGR01484">
    <property type="entry name" value="HAD-SF-IIB"/>
    <property type="match status" value="1"/>
</dbReference>
<accession>A0A3N1XW74</accession>
<evidence type="ECO:0000313" key="2">
    <source>
        <dbReference type="Proteomes" id="UP000273083"/>
    </source>
</evidence>
<dbReference type="EMBL" id="RJVG01000002">
    <property type="protein sequence ID" value="ROR30528.1"/>
    <property type="molecule type" value="Genomic_DNA"/>
</dbReference>
<dbReference type="Proteomes" id="UP000273083">
    <property type="component" value="Unassembled WGS sequence"/>
</dbReference>
<dbReference type="GO" id="GO:0016791">
    <property type="term" value="F:phosphatase activity"/>
    <property type="evidence" value="ECO:0007669"/>
    <property type="project" value="UniProtKB-ARBA"/>
</dbReference>
<evidence type="ECO:0008006" key="3">
    <source>
        <dbReference type="Google" id="ProtNLM"/>
    </source>
</evidence>
<organism evidence="1 2">
    <name type="scientific">Mobilisporobacter senegalensis</name>
    <dbReference type="NCBI Taxonomy" id="1329262"/>
    <lineage>
        <taxon>Bacteria</taxon>
        <taxon>Bacillati</taxon>
        <taxon>Bacillota</taxon>
        <taxon>Clostridia</taxon>
        <taxon>Lachnospirales</taxon>
        <taxon>Lachnospiraceae</taxon>
        <taxon>Mobilisporobacter</taxon>
    </lineage>
</organism>
<gene>
    <name evidence="1" type="ORF">EDD66_102180</name>
</gene>
<dbReference type="InterPro" id="IPR036412">
    <property type="entry name" value="HAD-like_sf"/>
</dbReference>
<dbReference type="Gene3D" id="3.40.50.1000">
    <property type="entry name" value="HAD superfamily/HAD-like"/>
    <property type="match status" value="1"/>
</dbReference>
<dbReference type="GO" id="GO:0005829">
    <property type="term" value="C:cytosol"/>
    <property type="evidence" value="ECO:0007669"/>
    <property type="project" value="TreeGrafter"/>
</dbReference>
<dbReference type="RefSeq" id="WP_123608227.1">
    <property type="nucleotide sequence ID" value="NZ_RJVG01000002.1"/>
</dbReference>
<proteinExistence type="predicted"/>
<dbReference type="PANTHER" id="PTHR10000:SF8">
    <property type="entry name" value="HAD SUPERFAMILY HYDROLASE-LIKE, TYPE 3"/>
    <property type="match status" value="1"/>
</dbReference>
<comment type="caution">
    <text evidence="1">The sequence shown here is derived from an EMBL/GenBank/DDBJ whole genome shotgun (WGS) entry which is preliminary data.</text>
</comment>
<dbReference type="SFLD" id="SFLDG01140">
    <property type="entry name" value="C2.B:_Phosphomannomutase_and_P"/>
    <property type="match status" value="1"/>
</dbReference>
<dbReference type="SUPFAM" id="SSF56784">
    <property type="entry name" value="HAD-like"/>
    <property type="match status" value="1"/>
</dbReference>
<name>A0A3N1XW74_9FIRM</name>
<dbReference type="SFLD" id="SFLDS00003">
    <property type="entry name" value="Haloacid_Dehalogenase"/>
    <property type="match status" value="1"/>
</dbReference>
<dbReference type="PANTHER" id="PTHR10000">
    <property type="entry name" value="PHOSPHOSERINE PHOSPHATASE"/>
    <property type="match status" value="1"/>
</dbReference>
<dbReference type="Pfam" id="PF08282">
    <property type="entry name" value="Hydrolase_3"/>
    <property type="match status" value="1"/>
</dbReference>
<dbReference type="InterPro" id="IPR000150">
    <property type="entry name" value="Cof"/>
</dbReference>
<dbReference type="GO" id="GO:0000287">
    <property type="term" value="F:magnesium ion binding"/>
    <property type="evidence" value="ECO:0007669"/>
    <property type="project" value="TreeGrafter"/>
</dbReference>
<dbReference type="InterPro" id="IPR023214">
    <property type="entry name" value="HAD_sf"/>
</dbReference>
<reference evidence="1 2" key="1">
    <citation type="submission" date="2018-11" db="EMBL/GenBank/DDBJ databases">
        <title>Genomic Encyclopedia of Type Strains, Phase IV (KMG-IV): sequencing the most valuable type-strain genomes for metagenomic binning, comparative biology and taxonomic classification.</title>
        <authorList>
            <person name="Goeker M."/>
        </authorList>
    </citation>
    <scope>NUCLEOTIDE SEQUENCE [LARGE SCALE GENOMIC DNA]</scope>
    <source>
        <strain evidence="1 2">DSM 26537</strain>
    </source>
</reference>
<dbReference type="NCBIfam" id="TIGR00099">
    <property type="entry name" value="Cof-subfamily"/>
    <property type="match status" value="1"/>
</dbReference>
<keyword evidence="2" id="KW-1185">Reference proteome</keyword>
<sequence>MKYTNRILLSDMDGTLLDSNSRVSSKNKEAIKFFVNNGGKFGIATGRSQLNSVNFLDEVPISAPCILYNGGALYDFTANNFIALNLLPERVLINFLQYCIREVQNVMVQIYSTDMCYFVSKEALADPEVVAGHQPGQFIQIEDIIHEPWIKILFSGSEKDLKLVEKMMFQFDIADKVSRVFTSDIYLEILPLGVSKGSMLKNLKKTIGDDYKIYAVGDYNNDIEMIQLADVGIATENALSCLKDMADHISASNDEDAIADIIYRIMNE</sequence>